<protein>
    <submittedName>
        <fullName evidence="1">Acetophenone carboxylase beta subunit</fullName>
        <ecNumber evidence="1">6.4.1.8</ecNumber>
    </submittedName>
</protein>
<dbReference type="EMBL" id="UPXX01000032">
    <property type="protein sequence ID" value="VBB47594.1"/>
    <property type="molecule type" value="Genomic_DNA"/>
</dbReference>
<keyword evidence="1" id="KW-0436">Ligase</keyword>
<dbReference type="GO" id="GO:0016874">
    <property type="term" value="F:ligase activity"/>
    <property type="evidence" value="ECO:0007669"/>
    <property type="project" value="UniProtKB-KW"/>
</dbReference>
<sequence length="124" mass="14038">MGDRIRMTEYLDLDLGEEQWYCSACGKALIGAAENYKRGCLVYARDPKEVHNAVYEGEYTFAPDPNWVRILEFYCPGCGVQIETEYLPLGHPITHDIAIDLAGLKSRIESGELRVVNKRLEVKA</sequence>
<dbReference type="AlphaFoldDB" id="A0A653AHM5"/>
<reference evidence="1" key="1">
    <citation type="submission" date="2018-07" db="EMBL/GenBank/DDBJ databases">
        <authorList>
            <consortium name="Genoscope - CEA"/>
            <person name="William W."/>
        </authorList>
    </citation>
    <scope>NUCLEOTIDE SEQUENCE</scope>
    <source>
        <strain evidence="1">IK1</strain>
    </source>
</reference>
<dbReference type="EC" id="6.4.1.8" evidence="1"/>
<gene>
    <name evidence="1" type="primary">apc</name>
    <name evidence="1" type="ORF">TRIP_B50389</name>
</gene>
<dbReference type="InterPro" id="IPR016750">
    <property type="entry name" value="Aceto_COase_bsu/gsu"/>
</dbReference>
<proteinExistence type="predicted"/>
<organism evidence="1">
    <name type="scientific">Uncultured Desulfatiglans sp</name>
    <dbReference type="NCBI Taxonomy" id="1748965"/>
    <lineage>
        <taxon>Bacteria</taxon>
        <taxon>Pseudomonadati</taxon>
        <taxon>Thermodesulfobacteriota</taxon>
        <taxon>Desulfobacteria</taxon>
        <taxon>Desulfatiglandales</taxon>
        <taxon>Desulfatiglandaceae</taxon>
        <taxon>Desulfatiglans</taxon>
        <taxon>environmental samples</taxon>
    </lineage>
</organism>
<dbReference type="Pfam" id="PF08882">
    <property type="entry name" value="Acetone_carb_G"/>
    <property type="match status" value="1"/>
</dbReference>
<accession>A0A653AHM5</accession>
<evidence type="ECO:0000313" key="1">
    <source>
        <dbReference type="EMBL" id="VBB47594.1"/>
    </source>
</evidence>
<name>A0A653AHM5_UNCDX</name>